<reference evidence="6 7" key="1">
    <citation type="journal article" date="2015" name="Genome Biol.">
        <title>Comparative genomics of Steinernema reveals deeply conserved gene regulatory networks.</title>
        <authorList>
            <person name="Dillman A.R."/>
            <person name="Macchietto M."/>
            <person name="Porter C.F."/>
            <person name="Rogers A."/>
            <person name="Williams B."/>
            <person name="Antoshechkin I."/>
            <person name="Lee M.M."/>
            <person name="Goodwin Z."/>
            <person name="Lu X."/>
            <person name="Lewis E.E."/>
            <person name="Goodrich-Blair H."/>
            <person name="Stock S.P."/>
            <person name="Adams B.J."/>
            <person name="Sternberg P.W."/>
            <person name="Mortazavi A."/>
        </authorList>
    </citation>
    <scope>NUCLEOTIDE SEQUENCE [LARGE SCALE GENOMIC DNA]</scope>
    <source>
        <strain evidence="6 7">ALL</strain>
    </source>
</reference>
<dbReference type="InterPro" id="IPR001609">
    <property type="entry name" value="Myosin_head_motor_dom-like"/>
</dbReference>
<dbReference type="EMBL" id="AZBU02000005">
    <property type="protein sequence ID" value="TKR77181.1"/>
    <property type="molecule type" value="Genomic_DNA"/>
</dbReference>
<keyword evidence="3 4" id="KW-0009">Actin-binding</keyword>
<keyword evidence="4" id="KW-0518">Myosin</keyword>
<organism evidence="6 7">
    <name type="scientific">Steinernema carpocapsae</name>
    <name type="common">Entomopathogenic nematode</name>
    <dbReference type="NCBI Taxonomy" id="34508"/>
    <lineage>
        <taxon>Eukaryota</taxon>
        <taxon>Metazoa</taxon>
        <taxon>Ecdysozoa</taxon>
        <taxon>Nematoda</taxon>
        <taxon>Chromadorea</taxon>
        <taxon>Rhabditida</taxon>
        <taxon>Tylenchina</taxon>
        <taxon>Panagrolaimomorpha</taxon>
        <taxon>Strongyloidoidea</taxon>
        <taxon>Steinernematidae</taxon>
        <taxon>Steinernema</taxon>
    </lineage>
</organism>
<dbReference type="GO" id="GO:0016459">
    <property type="term" value="C:myosin complex"/>
    <property type="evidence" value="ECO:0007669"/>
    <property type="project" value="UniProtKB-KW"/>
</dbReference>
<dbReference type="PROSITE" id="PS51456">
    <property type="entry name" value="MYOSIN_MOTOR"/>
    <property type="match status" value="1"/>
</dbReference>
<dbReference type="GO" id="GO:0005886">
    <property type="term" value="C:plasma membrane"/>
    <property type="evidence" value="ECO:0007669"/>
    <property type="project" value="TreeGrafter"/>
</dbReference>
<dbReference type="GO" id="GO:0000146">
    <property type="term" value="F:microfilament motor activity"/>
    <property type="evidence" value="ECO:0007669"/>
    <property type="project" value="TreeGrafter"/>
</dbReference>
<gene>
    <name evidence="6" type="ORF">L596_018199</name>
</gene>
<evidence type="ECO:0000256" key="1">
    <source>
        <dbReference type="ARBA" id="ARBA00022741"/>
    </source>
</evidence>
<sequence length="210" mass="24358">MIMVPLKIHEATAARDALAKAIYSRLFDHIVASINKSIPFGDSKAYIGVLDIAGFEFFAFKSFEQFCINYCNEKLQHFFNDRILKQEQELYADEHLGVPEIPYTDNQDCIDLIEMRPNGLLDLLDEEMKLPRSSSQHYTSSVHQLYPNHFRLAVRDLNSFLPAFLLILGSYKFMPVSFPRSGTQRHYTFGITKVFFRPGKFSEFDQLVRQ</sequence>
<keyword evidence="1" id="KW-0547">Nucleotide-binding</keyword>
<comment type="similarity">
    <text evidence="4">Belongs to the TRAFAC class myosin-kinesin ATPase superfamily. Myosin family.</text>
</comment>
<dbReference type="Gene3D" id="1.20.120.720">
    <property type="entry name" value="Myosin VI head, motor domain, U50 subdomain"/>
    <property type="match status" value="1"/>
</dbReference>
<dbReference type="GO" id="GO:0030139">
    <property type="term" value="C:endocytic vesicle"/>
    <property type="evidence" value="ECO:0007669"/>
    <property type="project" value="TreeGrafter"/>
</dbReference>
<dbReference type="AlphaFoldDB" id="A0A4U5N4X8"/>
<dbReference type="SMART" id="SM00242">
    <property type="entry name" value="MYSc"/>
    <property type="match status" value="1"/>
</dbReference>
<dbReference type="PANTHER" id="PTHR13140:SF745">
    <property type="entry name" value="UNCONVENTIONAL MYOSIN-VI"/>
    <property type="match status" value="1"/>
</dbReference>
<comment type="caution">
    <text evidence="4">Lacks conserved residue(s) required for the propagation of feature annotation.</text>
</comment>
<evidence type="ECO:0000313" key="6">
    <source>
        <dbReference type="EMBL" id="TKR77181.1"/>
    </source>
</evidence>
<protein>
    <recommendedName>
        <fullName evidence="5">Myosin motor domain-containing protein</fullName>
    </recommendedName>
</protein>
<reference evidence="6 7" key="2">
    <citation type="journal article" date="2019" name="G3 (Bethesda)">
        <title>Hybrid Assembly of the Genome of the Entomopathogenic Nematode Steinernema carpocapsae Identifies the X-Chromosome.</title>
        <authorList>
            <person name="Serra L."/>
            <person name="Macchietto M."/>
            <person name="Macias-Munoz A."/>
            <person name="McGill C.J."/>
            <person name="Rodriguez I.M."/>
            <person name="Rodriguez B."/>
            <person name="Murad R."/>
            <person name="Mortazavi A."/>
        </authorList>
    </citation>
    <scope>NUCLEOTIDE SEQUENCE [LARGE SCALE GENOMIC DNA]</scope>
    <source>
        <strain evidence="6 7">ALL</strain>
    </source>
</reference>
<dbReference type="InterPro" id="IPR027417">
    <property type="entry name" value="P-loop_NTPase"/>
</dbReference>
<dbReference type="OrthoDB" id="6108017at2759"/>
<keyword evidence="2" id="KW-0067">ATP-binding</keyword>
<dbReference type="PANTHER" id="PTHR13140">
    <property type="entry name" value="MYOSIN"/>
    <property type="match status" value="1"/>
</dbReference>
<comment type="caution">
    <text evidence="6">The sequence shown here is derived from an EMBL/GenBank/DDBJ whole genome shotgun (WGS) entry which is preliminary data.</text>
</comment>
<dbReference type="Proteomes" id="UP000298663">
    <property type="component" value="Unassembled WGS sequence"/>
</dbReference>
<dbReference type="GO" id="GO:0051015">
    <property type="term" value="F:actin filament binding"/>
    <property type="evidence" value="ECO:0007669"/>
    <property type="project" value="TreeGrafter"/>
</dbReference>
<evidence type="ECO:0000313" key="7">
    <source>
        <dbReference type="Proteomes" id="UP000298663"/>
    </source>
</evidence>
<keyword evidence="4" id="KW-0505">Motor protein</keyword>
<name>A0A4U5N4X8_STECR</name>
<dbReference type="SUPFAM" id="SSF52540">
    <property type="entry name" value="P-loop containing nucleoside triphosphate hydrolases"/>
    <property type="match status" value="1"/>
</dbReference>
<dbReference type="GO" id="GO:0030048">
    <property type="term" value="P:actin filament-based movement"/>
    <property type="evidence" value="ECO:0007669"/>
    <property type="project" value="TreeGrafter"/>
</dbReference>
<feature type="domain" description="Myosin motor" evidence="5">
    <location>
        <begin position="1"/>
        <end position="149"/>
    </location>
</feature>
<evidence type="ECO:0000256" key="3">
    <source>
        <dbReference type="ARBA" id="ARBA00023203"/>
    </source>
</evidence>
<accession>A0A4U5N4X8</accession>
<evidence type="ECO:0000256" key="2">
    <source>
        <dbReference type="ARBA" id="ARBA00022840"/>
    </source>
</evidence>
<dbReference type="GO" id="GO:0005524">
    <property type="term" value="F:ATP binding"/>
    <property type="evidence" value="ECO:0007669"/>
    <property type="project" value="UniProtKB-KW"/>
</dbReference>
<dbReference type="Pfam" id="PF00063">
    <property type="entry name" value="Myosin_head"/>
    <property type="match status" value="1"/>
</dbReference>
<dbReference type="Gene3D" id="1.20.58.530">
    <property type="match status" value="1"/>
</dbReference>
<evidence type="ECO:0000256" key="4">
    <source>
        <dbReference type="PROSITE-ProRule" id="PRU00782"/>
    </source>
</evidence>
<dbReference type="STRING" id="34508.A0A4U5N4X8"/>
<dbReference type="GO" id="GO:0007015">
    <property type="term" value="P:actin filament organization"/>
    <property type="evidence" value="ECO:0007669"/>
    <property type="project" value="TreeGrafter"/>
</dbReference>
<dbReference type="PRINTS" id="PR00193">
    <property type="entry name" value="MYOSINHEAVY"/>
</dbReference>
<keyword evidence="7" id="KW-1185">Reference proteome</keyword>
<proteinExistence type="inferred from homology"/>
<evidence type="ECO:0000259" key="5">
    <source>
        <dbReference type="PROSITE" id="PS51456"/>
    </source>
</evidence>